<feature type="compositionally biased region" description="Basic and acidic residues" evidence="1">
    <location>
        <begin position="41"/>
        <end position="50"/>
    </location>
</feature>
<sequence>MVNTAAPSSLENGGDSMADNDAETGNEGEPTTGTSVGNADATHDGDSGRG</sequence>
<evidence type="ECO:0000313" key="3">
    <source>
        <dbReference type="Proteomes" id="UP001603857"/>
    </source>
</evidence>
<reference evidence="2 3" key="1">
    <citation type="submission" date="2024-08" db="EMBL/GenBank/DDBJ databases">
        <title>Insights into the chromosomal genome structure of Flemingia macrophylla.</title>
        <authorList>
            <person name="Ding Y."/>
            <person name="Zhao Y."/>
            <person name="Bi W."/>
            <person name="Wu M."/>
            <person name="Zhao G."/>
            <person name="Gong Y."/>
            <person name="Li W."/>
            <person name="Zhang P."/>
        </authorList>
    </citation>
    <scope>NUCLEOTIDE SEQUENCE [LARGE SCALE GENOMIC DNA]</scope>
    <source>
        <strain evidence="2">DYQJB</strain>
        <tissue evidence="2">Leaf</tissue>
    </source>
</reference>
<proteinExistence type="predicted"/>
<dbReference type="Proteomes" id="UP001603857">
    <property type="component" value="Unassembled WGS sequence"/>
</dbReference>
<evidence type="ECO:0000256" key="1">
    <source>
        <dbReference type="SAM" id="MobiDB-lite"/>
    </source>
</evidence>
<accession>A0ABD1M4H4</accession>
<dbReference type="AlphaFoldDB" id="A0ABD1M4H4"/>
<organism evidence="2 3">
    <name type="scientific">Flemingia macrophylla</name>
    <dbReference type="NCBI Taxonomy" id="520843"/>
    <lineage>
        <taxon>Eukaryota</taxon>
        <taxon>Viridiplantae</taxon>
        <taxon>Streptophyta</taxon>
        <taxon>Embryophyta</taxon>
        <taxon>Tracheophyta</taxon>
        <taxon>Spermatophyta</taxon>
        <taxon>Magnoliopsida</taxon>
        <taxon>eudicotyledons</taxon>
        <taxon>Gunneridae</taxon>
        <taxon>Pentapetalae</taxon>
        <taxon>rosids</taxon>
        <taxon>fabids</taxon>
        <taxon>Fabales</taxon>
        <taxon>Fabaceae</taxon>
        <taxon>Papilionoideae</taxon>
        <taxon>50 kb inversion clade</taxon>
        <taxon>NPAAA clade</taxon>
        <taxon>indigoferoid/millettioid clade</taxon>
        <taxon>Phaseoleae</taxon>
        <taxon>Flemingia</taxon>
    </lineage>
</organism>
<gene>
    <name evidence="2" type="ORF">Fmac_018212</name>
</gene>
<protein>
    <submittedName>
        <fullName evidence="2">Uncharacterized protein</fullName>
    </submittedName>
</protein>
<feature type="compositionally biased region" description="Polar residues" evidence="1">
    <location>
        <begin position="1"/>
        <end position="11"/>
    </location>
</feature>
<name>A0ABD1M4H4_9FABA</name>
<keyword evidence="3" id="KW-1185">Reference proteome</keyword>
<comment type="caution">
    <text evidence="2">The sequence shown here is derived from an EMBL/GenBank/DDBJ whole genome shotgun (WGS) entry which is preliminary data.</text>
</comment>
<evidence type="ECO:0000313" key="2">
    <source>
        <dbReference type="EMBL" id="KAL2330631.1"/>
    </source>
</evidence>
<dbReference type="EMBL" id="JBGMDY010000006">
    <property type="protein sequence ID" value="KAL2330631.1"/>
    <property type="molecule type" value="Genomic_DNA"/>
</dbReference>
<feature type="region of interest" description="Disordered" evidence="1">
    <location>
        <begin position="1"/>
        <end position="50"/>
    </location>
</feature>